<dbReference type="Proteomes" id="UP001150569">
    <property type="component" value="Unassembled WGS sequence"/>
</dbReference>
<dbReference type="InterPro" id="IPR038564">
    <property type="entry name" value="Maf1_sf"/>
</dbReference>
<dbReference type="EMBL" id="JANBPT010000011">
    <property type="protein sequence ID" value="KAJ1930263.1"/>
    <property type="molecule type" value="Genomic_DNA"/>
</dbReference>
<dbReference type="PANTHER" id="PTHR22504:SF0">
    <property type="entry name" value="REPRESSOR OF RNA POLYMERASE III TRANSCRIPTION MAF1 HOMOLOG"/>
    <property type="match status" value="1"/>
</dbReference>
<accession>A0A9W8E3F1</accession>
<gene>
    <name evidence="2" type="primary">MAF1_1</name>
    <name evidence="2" type="ORF">IWQ60_000444</name>
</gene>
<evidence type="ECO:0000313" key="2">
    <source>
        <dbReference type="EMBL" id="KAJ1930263.1"/>
    </source>
</evidence>
<name>A0A9W8E3F1_9FUNG</name>
<dbReference type="AlphaFoldDB" id="A0A9W8E3F1"/>
<sequence>MKYLEVREFSTITQALNFETSGENKVSGRLEAYSCKSVAADKKLYKFFENKFQEDLLEAASLSPEQSLSHIISPFGPLTESSSRKVLFYLIATLNASFPDYDFRSIKPEQFTHEPDVTAVMNDINSTLFTAGNTSAIRRHNMWENVDANIHLGEASVYSFHPDDDANPFGENGSIWSLHYFFFNRHLKRVVYFSCTCQSPTSYSEEDDEDSYELTDEYPITMQFSDVEMSPRTRPLLPEQSNLYTIKEL</sequence>
<comment type="similarity">
    <text evidence="1">Belongs to the MAF1 family.</text>
</comment>
<keyword evidence="1" id="KW-0804">Transcription</keyword>
<dbReference type="GO" id="GO:0000994">
    <property type="term" value="F:RNA polymerase III core binding"/>
    <property type="evidence" value="ECO:0007669"/>
    <property type="project" value="TreeGrafter"/>
</dbReference>
<keyword evidence="1" id="KW-0678">Repressor</keyword>
<comment type="subcellular location">
    <subcellularLocation>
        <location evidence="1">Nucleus</location>
    </subcellularLocation>
</comment>
<dbReference type="GO" id="GO:0005634">
    <property type="term" value="C:nucleus"/>
    <property type="evidence" value="ECO:0007669"/>
    <property type="project" value="UniProtKB-SubCell"/>
</dbReference>
<comment type="caution">
    <text evidence="2">The sequence shown here is derived from an EMBL/GenBank/DDBJ whole genome shotgun (WGS) entry which is preliminary data.</text>
</comment>
<proteinExistence type="inferred from homology"/>
<keyword evidence="1" id="KW-0805">Transcription regulation</keyword>
<dbReference type="PIRSF" id="PIRSF037240">
    <property type="entry name" value="RNA_polIII_Trep_MAF1"/>
    <property type="match status" value="1"/>
</dbReference>
<keyword evidence="1" id="KW-0539">Nucleus</keyword>
<organism evidence="2 3">
    <name type="scientific">Tieghemiomyces parasiticus</name>
    <dbReference type="NCBI Taxonomy" id="78921"/>
    <lineage>
        <taxon>Eukaryota</taxon>
        <taxon>Fungi</taxon>
        <taxon>Fungi incertae sedis</taxon>
        <taxon>Zoopagomycota</taxon>
        <taxon>Kickxellomycotina</taxon>
        <taxon>Dimargaritomycetes</taxon>
        <taxon>Dimargaritales</taxon>
        <taxon>Dimargaritaceae</taxon>
        <taxon>Tieghemiomyces</taxon>
    </lineage>
</organism>
<dbReference type="Gene3D" id="3.40.1000.50">
    <property type="entry name" value="Repressor of RNA polymerase III transcription Maf1"/>
    <property type="match status" value="1"/>
</dbReference>
<evidence type="ECO:0000256" key="1">
    <source>
        <dbReference type="PIRNR" id="PIRNR037240"/>
    </source>
</evidence>
<dbReference type="PANTHER" id="PTHR22504">
    <property type="entry name" value="REPRESSOR OF RNA POLYMERASE III TRANSCRIPTION MAF1"/>
    <property type="match status" value="1"/>
</dbReference>
<protein>
    <recommendedName>
        <fullName evidence="1">Repressor of RNA polymerase III transcription MAF1</fullName>
    </recommendedName>
</protein>
<dbReference type="OrthoDB" id="277029at2759"/>
<dbReference type="Pfam" id="PF09174">
    <property type="entry name" value="Maf1"/>
    <property type="match status" value="1"/>
</dbReference>
<dbReference type="InterPro" id="IPR015257">
    <property type="entry name" value="Maf1"/>
</dbReference>
<reference evidence="2" key="1">
    <citation type="submission" date="2022-07" db="EMBL/GenBank/DDBJ databases">
        <title>Phylogenomic reconstructions and comparative analyses of Kickxellomycotina fungi.</title>
        <authorList>
            <person name="Reynolds N.K."/>
            <person name="Stajich J.E."/>
            <person name="Barry K."/>
            <person name="Grigoriev I.V."/>
            <person name="Crous P."/>
            <person name="Smith M.E."/>
        </authorList>
    </citation>
    <scope>NUCLEOTIDE SEQUENCE</scope>
    <source>
        <strain evidence="2">RSA 861</strain>
    </source>
</reference>
<evidence type="ECO:0000313" key="3">
    <source>
        <dbReference type="Proteomes" id="UP001150569"/>
    </source>
</evidence>
<comment type="function">
    <text evidence="1">Mediator of diverse signals that repress RNA polymerase III transcription. Inhibits the de novo assembly of TFIIIB onto DNA.</text>
</comment>
<keyword evidence="3" id="KW-1185">Reference proteome</keyword>
<dbReference type="GO" id="GO:0016480">
    <property type="term" value="P:negative regulation of transcription by RNA polymerase III"/>
    <property type="evidence" value="ECO:0007669"/>
    <property type="project" value="UniProtKB-UniRule"/>
</dbReference>